<proteinExistence type="predicted"/>
<sequence length="271" mass="30367">MWSRKELKDRAKAVLRSIYWSAFGVSIVIALAGGSRGWSGGSGGGSHSRNARNDFYSDITNGFSNNSPTNFHSSFPNIFPIHYLFPFLLFGLIAVLGIVALRIFLGYSLEVGGRRYFIKSAQYKNNKGCFSFGFNGYNYGGIVKTMLVTKILIFLWTLLLIIPGIIKSYAYSMVPYILADNPNIGVKRAIALSNEMTRGHKFDMFVLDLSFIGWYLLGALALGIGILFVLPYQNATDTELYLVLRRNALNNGFCTYEDLLLDQPESYDSMW</sequence>
<evidence type="ECO:0008006" key="4">
    <source>
        <dbReference type="Google" id="ProtNLM"/>
    </source>
</evidence>
<reference evidence="2" key="1">
    <citation type="journal article" date="2023" name="Int. J. Syst. Evol. Microbiol.">
        <title>&lt;i&gt;Clostridium folliculivorans&lt;/i&gt; sp. nov., isolated from soil samples of an organic paddy in Japan.</title>
        <authorList>
            <person name="Tazawa J."/>
            <person name="Kobayashi H."/>
            <person name="Tanizawa Y."/>
            <person name="Uchino A."/>
            <person name="Tanaka F."/>
            <person name="Urashima Y."/>
            <person name="Miura S."/>
            <person name="Sakamoto M."/>
            <person name="Ohkuma M."/>
            <person name="Tohno M."/>
        </authorList>
    </citation>
    <scope>NUCLEOTIDE SEQUENCE</scope>
    <source>
        <strain evidence="2">D1-1</strain>
    </source>
</reference>
<feature type="transmembrane region" description="Helical" evidence="1">
    <location>
        <begin position="147"/>
        <end position="166"/>
    </location>
</feature>
<dbReference type="EMBL" id="BQXY01000008">
    <property type="protein sequence ID" value="GKU26999.1"/>
    <property type="molecule type" value="Genomic_DNA"/>
</dbReference>
<feature type="transmembrane region" description="Helical" evidence="1">
    <location>
        <begin position="212"/>
        <end position="232"/>
    </location>
</feature>
<organism evidence="2 3">
    <name type="scientific">Clostridium folliculivorans</name>
    <dbReference type="NCBI Taxonomy" id="2886038"/>
    <lineage>
        <taxon>Bacteria</taxon>
        <taxon>Bacillati</taxon>
        <taxon>Bacillota</taxon>
        <taxon>Clostridia</taxon>
        <taxon>Eubacteriales</taxon>
        <taxon>Clostridiaceae</taxon>
        <taxon>Clostridium</taxon>
    </lineage>
</organism>
<evidence type="ECO:0000256" key="1">
    <source>
        <dbReference type="SAM" id="Phobius"/>
    </source>
</evidence>
<keyword evidence="1" id="KW-0812">Transmembrane</keyword>
<accession>A0A9W6DC68</accession>
<dbReference type="RefSeq" id="WP_261853877.1">
    <property type="nucleotide sequence ID" value="NZ_BQXY01000008.1"/>
</dbReference>
<dbReference type="Proteomes" id="UP001057868">
    <property type="component" value="Unassembled WGS sequence"/>
</dbReference>
<feature type="transmembrane region" description="Helical" evidence="1">
    <location>
        <begin position="13"/>
        <end position="33"/>
    </location>
</feature>
<keyword evidence="1" id="KW-1133">Transmembrane helix</keyword>
<dbReference type="PANTHER" id="PTHR40076">
    <property type="entry name" value="MEMBRANE PROTEIN-RELATED"/>
    <property type="match status" value="1"/>
</dbReference>
<name>A0A9W6DC68_9CLOT</name>
<gene>
    <name evidence="2" type="ORF">CFOLD11_38260</name>
</gene>
<evidence type="ECO:0000313" key="3">
    <source>
        <dbReference type="Proteomes" id="UP001057868"/>
    </source>
</evidence>
<dbReference type="AlphaFoldDB" id="A0A9W6DC68"/>
<dbReference type="PANTHER" id="PTHR40076:SF1">
    <property type="entry name" value="MEMBRANE PROTEIN"/>
    <property type="match status" value="1"/>
</dbReference>
<feature type="transmembrane region" description="Helical" evidence="1">
    <location>
        <begin position="83"/>
        <end position="105"/>
    </location>
</feature>
<keyword evidence="1" id="KW-0472">Membrane</keyword>
<evidence type="ECO:0000313" key="2">
    <source>
        <dbReference type="EMBL" id="GKU26999.1"/>
    </source>
</evidence>
<dbReference type="Pfam" id="PF06161">
    <property type="entry name" value="DUF975"/>
    <property type="match status" value="1"/>
</dbReference>
<dbReference type="InterPro" id="IPR010380">
    <property type="entry name" value="DUF975"/>
</dbReference>
<protein>
    <recommendedName>
        <fullName evidence="4">DUF975 family protein</fullName>
    </recommendedName>
</protein>
<keyword evidence="3" id="KW-1185">Reference proteome</keyword>
<comment type="caution">
    <text evidence="2">The sequence shown here is derived from an EMBL/GenBank/DDBJ whole genome shotgun (WGS) entry which is preliminary data.</text>
</comment>